<dbReference type="CDD" id="cd06170">
    <property type="entry name" value="LuxR_C_like"/>
    <property type="match status" value="1"/>
</dbReference>
<dbReference type="SUPFAM" id="SSF46894">
    <property type="entry name" value="C-terminal effector domain of the bipartite response regulators"/>
    <property type="match status" value="1"/>
</dbReference>
<dbReference type="STRING" id="1935.B1H20_05650"/>
<dbReference type="InterPro" id="IPR011006">
    <property type="entry name" value="CheY-like_superfamily"/>
</dbReference>
<dbReference type="AlphaFoldDB" id="A0A1V0U6R8"/>
<evidence type="ECO:0000259" key="3">
    <source>
        <dbReference type="PROSITE" id="PS50043"/>
    </source>
</evidence>
<dbReference type="InterPro" id="IPR000792">
    <property type="entry name" value="Tscrpt_reg_LuxR_C"/>
</dbReference>
<dbReference type="SMART" id="SM00421">
    <property type="entry name" value="HTH_LUXR"/>
    <property type="match status" value="1"/>
</dbReference>
<dbReference type="EMBL" id="CP020570">
    <property type="protein sequence ID" value="ARF60934.1"/>
    <property type="molecule type" value="Genomic_DNA"/>
</dbReference>
<dbReference type="OrthoDB" id="9808843at2"/>
<feature type="domain" description="Response regulatory" evidence="4">
    <location>
        <begin position="3"/>
        <end position="119"/>
    </location>
</feature>
<accession>A0A1V0U6R8</accession>
<dbReference type="GO" id="GO:0003677">
    <property type="term" value="F:DNA binding"/>
    <property type="evidence" value="ECO:0007669"/>
    <property type="project" value="UniProtKB-KW"/>
</dbReference>
<dbReference type="InterPro" id="IPR016032">
    <property type="entry name" value="Sig_transdc_resp-reg_C-effctor"/>
</dbReference>
<feature type="domain" description="HTH luxR-type" evidence="3">
    <location>
        <begin position="134"/>
        <end position="199"/>
    </location>
</feature>
<dbReference type="Gene3D" id="3.40.50.2300">
    <property type="match status" value="1"/>
</dbReference>
<dbReference type="GO" id="GO:0006355">
    <property type="term" value="P:regulation of DNA-templated transcription"/>
    <property type="evidence" value="ECO:0007669"/>
    <property type="project" value="InterPro"/>
</dbReference>
<evidence type="ECO:0000313" key="6">
    <source>
        <dbReference type="Proteomes" id="UP000192445"/>
    </source>
</evidence>
<evidence type="ECO:0000259" key="4">
    <source>
        <dbReference type="PROSITE" id="PS50110"/>
    </source>
</evidence>
<dbReference type="PROSITE" id="PS50043">
    <property type="entry name" value="HTH_LUXR_2"/>
    <property type="match status" value="1"/>
</dbReference>
<dbReference type="SMART" id="SM00448">
    <property type="entry name" value="REC"/>
    <property type="match status" value="1"/>
</dbReference>
<dbReference type="SUPFAM" id="SSF52172">
    <property type="entry name" value="CheY-like"/>
    <property type="match status" value="1"/>
</dbReference>
<dbReference type="Proteomes" id="UP000192445">
    <property type="component" value="Chromosome"/>
</dbReference>
<evidence type="ECO:0000256" key="1">
    <source>
        <dbReference type="ARBA" id="ARBA00023125"/>
    </source>
</evidence>
<dbReference type="PANTHER" id="PTHR43214">
    <property type="entry name" value="TWO-COMPONENT RESPONSE REGULATOR"/>
    <property type="match status" value="1"/>
</dbReference>
<dbReference type="PROSITE" id="PS50110">
    <property type="entry name" value="RESPONSE_REGULATORY"/>
    <property type="match status" value="1"/>
</dbReference>
<dbReference type="InterPro" id="IPR001789">
    <property type="entry name" value="Sig_transdc_resp-reg_receiver"/>
</dbReference>
<evidence type="ECO:0000313" key="5">
    <source>
        <dbReference type="EMBL" id="ARF60934.1"/>
    </source>
</evidence>
<evidence type="ECO:0000256" key="2">
    <source>
        <dbReference type="PROSITE-ProRule" id="PRU00169"/>
    </source>
</evidence>
<dbReference type="PROSITE" id="PS00622">
    <property type="entry name" value="HTH_LUXR_1"/>
    <property type="match status" value="1"/>
</dbReference>
<feature type="modified residue" description="4-aspartylphosphate" evidence="2">
    <location>
        <position position="54"/>
    </location>
</feature>
<dbReference type="GeneID" id="63978993"/>
<keyword evidence="1 5" id="KW-0238">DNA-binding</keyword>
<proteinExistence type="predicted"/>
<dbReference type="PRINTS" id="PR00038">
    <property type="entry name" value="HTHLUXR"/>
</dbReference>
<protein>
    <submittedName>
        <fullName evidence="5">DNA-binding response regulator</fullName>
    </submittedName>
</protein>
<gene>
    <name evidence="5" type="ORF">B1H20_05650</name>
</gene>
<dbReference type="Pfam" id="PF00196">
    <property type="entry name" value="GerE"/>
    <property type="match status" value="1"/>
</dbReference>
<sequence>MIRVLLADDQALVRGALAAMLRLEADLDVVAEVGAGTEVLDAARRTAPDIALLDVQMPGRDGLSVAADLQRALPRCRSIICTAFSRPGYLSRALSAGAAGYVVKDSPPEQLVDAIRRVHAGLRFVDPALAAEALAGGASPLTGREADVLRATAEGGTVADIAEVLRLSRGTVRNHLSSAIGKTQARTRAEAARIAETNGWL</sequence>
<dbReference type="Pfam" id="PF00072">
    <property type="entry name" value="Response_reg"/>
    <property type="match status" value="1"/>
</dbReference>
<name>A0A1V0U6R8_STRVN</name>
<keyword evidence="2" id="KW-0597">Phosphoprotein</keyword>
<dbReference type="InterPro" id="IPR039420">
    <property type="entry name" value="WalR-like"/>
</dbReference>
<organism evidence="5 6">
    <name type="scientific">Streptomyces violaceoruber</name>
    <dbReference type="NCBI Taxonomy" id="1935"/>
    <lineage>
        <taxon>Bacteria</taxon>
        <taxon>Bacillati</taxon>
        <taxon>Actinomycetota</taxon>
        <taxon>Actinomycetes</taxon>
        <taxon>Kitasatosporales</taxon>
        <taxon>Streptomycetaceae</taxon>
        <taxon>Streptomyces</taxon>
        <taxon>Streptomyces violaceoruber group</taxon>
    </lineage>
</organism>
<dbReference type="GO" id="GO:0000160">
    <property type="term" value="P:phosphorelay signal transduction system"/>
    <property type="evidence" value="ECO:0007669"/>
    <property type="project" value="InterPro"/>
</dbReference>
<dbReference type="RefSeq" id="WP_030114241.1">
    <property type="nucleotide sequence ID" value="NZ_CP020570.1"/>
</dbReference>
<reference evidence="5 6" key="1">
    <citation type="submission" date="2017-03" db="EMBL/GenBank/DDBJ databases">
        <title>Complete Genome Sequence of a natural compounds producer, Streptomyces violaceus S21.</title>
        <authorList>
            <person name="Zhong C."/>
            <person name="Zhao Z."/>
            <person name="Fu J."/>
            <person name="Zong G."/>
            <person name="Qin R."/>
            <person name="Cao G."/>
        </authorList>
    </citation>
    <scope>NUCLEOTIDE SEQUENCE [LARGE SCALE GENOMIC DNA]</scope>
    <source>
        <strain evidence="5 6">S21</strain>
    </source>
</reference>
<dbReference type="KEGG" id="svu:B1H20_05650"/>
<dbReference type="PANTHER" id="PTHR43214:SF42">
    <property type="entry name" value="TRANSCRIPTIONAL REGULATORY PROTEIN DESR"/>
    <property type="match status" value="1"/>
</dbReference>